<organism evidence="2 3">
    <name type="scientific">Symbiochloris irregularis</name>
    <dbReference type="NCBI Taxonomy" id="706552"/>
    <lineage>
        <taxon>Eukaryota</taxon>
        <taxon>Viridiplantae</taxon>
        <taxon>Chlorophyta</taxon>
        <taxon>core chlorophytes</taxon>
        <taxon>Trebouxiophyceae</taxon>
        <taxon>Trebouxiales</taxon>
        <taxon>Trebouxiaceae</taxon>
        <taxon>Symbiochloris</taxon>
    </lineage>
</organism>
<evidence type="ECO:0000313" key="2">
    <source>
        <dbReference type="EMBL" id="KAK9787494.1"/>
    </source>
</evidence>
<gene>
    <name evidence="2" type="ORF">WJX73_006222</name>
</gene>
<proteinExistence type="predicted"/>
<evidence type="ECO:0000313" key="3">
    <source>
        <dbReference type="Proteomes" id="UP001465755"/>
    </source>
</evidence>
<protein>
    <recommendedName>
        <fullName evidence="1">N-acetyltransferase domain-containing protein</fullName>
    </recommendedName>
</protein>
<dbReference type="Pfam" id="PF13508">
    <property type="entry name" value="Acetyltransf_7"/>
    <property type="match status" value="1"/>
</dbReference>
<dbReference type="Gene3D" id="3.40.630.30">
    <property type="match status" value="1"/>
</dbReference>
<feature type="domain" description="N-acetyltransferase" evidence="1">
    <location>
        <begin position="59"/>
        <end position="192"/>
    </location>
</feature>
<dbReference type="CDD" id="cd04301">
    <property type="entry name" value="NAT_SF"/>
    <property type="match status" value="1"/>
</dbReference>
<accession>A0AAW1NPS6</accession>
<comment type="caution">
    <text evidence="2">The sequence shown here is derived from an EMBL/GenBank/DDBJ whole genome shotgun (WGS) entry which is preliminary data.</text>
</comment>
<keyword evidence="3" id="KW-1185">Reference proteome</keyword>
<dbReference type="PROSITE" id="PS51186">
    <property type="entry name" value="GNAT"/>
    <property type="match status" value="1"/>
</dbReference>
<dbReference type="InterPro" id="IPR016181">
    <property type="entry name" value="Acyl_CoA_acyltransferase"/>
</dbReference>
<name>A0AAW1NPS6_9CHLO</name>
<sequence>MAMSAYSAGTASRAAKLSGIAVSCKRPLRPYPESCQFGAFRKRCSDRRLKVSAQSADSLKFRRGSQADASSIFQMTLKESMNPLGLKPERFVIAEDEAGHKPSTLGFGQLQSHGDTGSDSFLELRTLIVDPAHRGKGIGTKLVKELLRMAEGNAVWLTTLENSIPFYAPHGFVEQALDQQIPKSLWFEAAAGTVVARIVAKQRLVVLKREMDSRL</sequence>
<dbReference type="AlphaFoldDB" id="A0AAW1NPS6"/>
<dbReference type="SUPFAM" id="SSF55729">
    <property type="entry name" value="Acyl-CoA N-acyltransferases (Nat)"/>
    <property type="match status" value="1"/>
</dbReference>
<evidence type="ECO:0000259" key="1">
    <source>
        <dbReference type="PROSITE" id="PS51186"/>
    </source>
</evidence>
<dbReference type="Proteomes" id="UP001465755">
    <property type="component" value="Unassembled WGS sequence"/>
</dbReference>
<dbReference type="EMBL" id="JALJOQ010000247">
    <property type="protein sequence ID" value="KAK9787494.1"/>
    <property type="molecule type" value="Genomic_DNA"/>
</dbReference>
<reference evidence="2 3" key="1">
    <citation type="journal article" date="2024" name="Nat. Commun.">
        <title>Phylogenomics reveals the evolutionary origins of lichenization in chlorophyte algae.</title>
        <authorList>
            <person name="Puginier C."/>
            <person name="Libourel C."/>
            <person name="Otte J."/>
            <person name="Skaloud P."/>
            <person name="Haon M."/>
            <person name="Grisel S."/>
            <person name="Petersen M."/>
            <person name="Berrin J.G."/>
            <person name="Delaux P.M."/>
            <person name="Dal Grande F."/>
            <person name="Keller J."/>
        </authorList>
    </citation>
    <scope>NUCLEOTIDE SEQUENCE [LARGE SCALE GENOMIC DNA]</scope>
    <source>
        <strain evidence="2 3">SAG 2036</strain>
    </source>
</reference>
<dbReference type="GO" id="GO:0016747">
    <property type="term" value="F:acyltransferase activity, transferring groups other than amino-acyl groups"/>
    <property type="evidence" value="ECO:0007669"/>
    <property type="project" value="InterPro"/>
</dbReference>
<dbReference type="InterPro" id="IPR000182">
    <property type="entry name" value="GNAT_dom"/>
</dbReference>